<dbReference type="AlphaFoldDB" id="A0A8H4RDY9"/>
<organism evidence="2 3">
    <name type="scientific">Cudoniella acicularis</name>
    <dbReference type="NCBI Taxonomy" id="354080"/>
    <lineage>
        <taxon>Eukaryota</taxon>
        <taxon>Fungi</taxon>
        <taxon>Dikarya</taxon>
        <taxon>Ascomycota</taxon>
        <taxon>Pezizomycotina</taxon>
        <taxon>Leotiomycetes</taxon>
        <taxon>Helotiales</taxon>
        <taxon>Tricladiaceae</taxon>
        <taxon>Cudoniella</taxon>
    </lineage>
</organism>
<feature type="region of interest" description="Disordered" evidence="1">
    <location>
        <begin position="1"/>
        <end position="34"/>
    </location>
</feature>
<dbReference type="EMBL" id="JAAMPI010000952">
    <property type="protein sequence ID" value="KAF4627541.1"/>
    <property type="molecule type" value="Genomic_DNA"/>
</dbReference>
<dbReference type="Proteomes" id="UP000566819">
    <property type="component" value="Unassembled WGS sequence"/>
</dbReference>
<feature type="region of interest" description="Disordered" evidence="1">
    <location>
        <begin position="82"/>
        <end position="120"/>
    </location>
</feature>
<reference evidence="2 3" key="1">
    <citation type="submission" date="2020-03" db="EMBL/GenBank/DDBJ databases">
        <title>Draft Genome Sequence of Cudoniella acicularis.</title>
        <authorList>
            <person name="Buettner E."/>
            <person name="Kellner H."/>
        </authorList>
    </citation>
    <scope>NUCLEOTIDE SEQUENCE [LARGE SCALE GENOMIC DNA]</scope>
    <source>
        <strain evidence="2 3">DSM 108380</strain>
    </source>
</reference>
<name>A0A8H4RDY9_9HELO</name>
<keyword evidence="3" id="KW-1185">Reference proteome</keyword>
<evidence type="ECO:0000313" key="2">
    <source>
        <dbReference type="EMBL" id="KAF4627541.1"/>
    </source>
</evidence>
<proteinExistence type="predicted"/>
<accession>A0A8H4RDY9</accession>
<sequence length="218" mass="24055">MRPAPSPECRLQIDPEHRPAKTPNGSASQLPNGCRIPGPRILTATFHVDERIQKLWRCSTTKRGKVTGLIEFRLTATDTAQFPHGLCNAPRPGGSDIKEQTSNARPSNLTSLPVWSLEDGRPRDDDSISMNPHYLPRESLLEDMEDLIHKLVVSLTTPEYQQLDDGFVPVLAAQDNGVRLLSSFDSASTLPVSIAQHTVQGDTEGKWIAKARCPTQSR</sequence>
<evidence type="ECO:0000313" key="3">
    <source>
        <dbReference type="Proteomes" id="UP000566819"/>
    </source>
</evidence>
<feature type="compositionally biased region" description="Polar residues" evidence="1">
    <location>
        <begin position="100"/>
        <end position="113"/>
    </location>
</feature>
<protein>
    <submittedName>
        <fullName evidence="2">Uncharacterized protein</fullName>
    </submittedName>
</protein>
<gene>
    <name evidence="2" type="ORF">G7Y89_g10614</name>
</gene>
<comment type="caution">
    <text evidence="2">The sequence shown here is derived from an EMBL/GenBank/DDBJ whole genome shotgun (WGS) entry which is preliminary data.</text>
</comment>
<evidence type="ECO:0000256" key="1">
    <source>
        <dbReference type="SAM" id="MobiDB-lite"/>
    </source>
</evidence>